<protein>
    <submittedName>
        <fullName evidence="2">Uncharacterized protein</fullName>
    </submittedName>
</protein>
<dbReference type="InterPro" id="IPR046635">
    <property type="entry name" value="DUF6747"/>
</dbReference>
<keyword evidence="1" id="KW-0812">Transmembrane</keyword>
<dbReference type="RefSeq" id="WP_317124767.1">
    <property type="nucleotide sequence ID" value="NZ_RBIQ01000007.1"/>
</dbReference>
<dbReference type="Pfam" id="PF20532">
    <property type="entry name" value="DUF6747"/>
    <property type="match status" value="1"/>
</dbReference>
<evidence type="ECO:0000313" key="2">
    <source>
        <dbReference type="EMBL" id="RKR14790.1"/>
    </source>
</evidence>
<gene>
    <name evidence="2" type="ORF">CLV91_0869</name>
</gene>
<dbReference type="AlphaFoldDB" id="A0A495ED19"/>
<comment type="caution">
    <text evidence="2">The sequence shown here is derived from an EMBL/GenBank/DDBJ whole genome shotgun (WGS) entry which is preliminary data.</text>
</comment>
<keyword evidence="1" id="KW-0472">Membrane</keyword>
<dbReference type="EMBL" id="RBIQ01000007">
    <property type="protein sequence ID" value="RKR14790.1"/>
    <property type="molecule type" value="Genomic_DNA"/>
</dbReference>
<proteinExistence type="predicted"/>
<name>A0A495ED19_9FLAO</name>
<keyword evidence="1" id="KW-1133">Transmembrane helix</keyword>
<evidence type="ECO:0000256" key="1">
    <source>
        <dbReference type="SAM" id="Phobius"/>
    </source>
</evidence>
<feature type="transmembrane region" description="Helical" evidence="1">
    <location>
        <begin position="29"/>
        <end position="50"/>
    </location>
</feature>
<dbReference type="Proteomes" id="UP000269412">
    <property type="component" value="Unassembled WGS sequence"/>
</dbReference>
<evidence type="ECO:0000313" key="3">
    <source>
        <dbReference type="Proteomes" id="UP000269412"/>
    </source>
</evidence>
<sequence length="56" mass="6634">MKNILLIKEIYLEAFKSLGSKIVKSYFKIFTWFCFASFLVVLYALIFRIVTGFPFQ</sequence>
<keyword evidence="3" id="KW-1185">Reference proteome</keyword>
<organism evidence="2 3">
    <name type="scientific">Maribacter vaceletii</name>
    <dbReference type="NCBI Taxonomy" id="1206816"/>
    <lineage>
        <taxon>Bacteria</taxon>
        <taxon>Pseudomonadati</taxon>
        <taxon>Bacteroidota</taxon>
        <taxon>Flavobacteriia</taxon>
        <taxon>Flavobacteriales</taxon>
        <taxon>Flavobacteriaceae</taxon>
        <taxon>Maribacter</taxon>
    </lineage>
</organism>
<reference evidence="2 3" key="1">
    <citation type="submission" date="2018-10" db="EMBL/GenBank/DDBJ databases">
        <title>Genomic Encyclopedia of Archaeal and Bacterial Type Strains, Phase II (KMG-II): from individual species to whole genera.</title>
        <authorList>
            <person name="Goeker M."/>
        </authorList>
    </citation>
    <scope>NUCLEOTIDE SEQUENCE [LARGE SCALE GENOMIC DNA]</scope>
    <source>
        <strain evidence="2 3">DSM 25230</strain>
    </source>
</reference>
<accession>A0A495ED19</accession>